<dbReference type="SUPFAM" id="SSF46894">
    <property type="entry name" value="C-terminal effector domain of the bipartite response regulators"/>
    <property type="match status" value="1"/>
</dbReference>
<evidence type="ECO:0000259" key="1">
    <source>
        <dbReference type="SMART" id="SM00421"/>
    </source>
</evidence>
<reference evidence="2 3" key="1">
    <citation type="submission" date="2024-10" db="EMBL/GenBank/DDBJ databases">
        <title>The Natural Products Discovery Center: Release of the First 8490 Sequenced Strains for Exploring Actinobacteria Biosynthetic Diversity.</title>
        <authorList>
            <person name="Kalkreuter E."/>
            <person name="Kautsar S.A."/>
            <person name="Yang D."/>
            <person name="Bader C.D."/>
            <person name="Teijaro C.N."/>
            <person name="Fluegel L."/>
            <person name="Davis C.M."/>
            <person name="Simpson J.R."/>
            <person name="Lauterbach L."/>
            <person name="Steele A.D."/>
            <person name="Gui C."/>
            <person name="Meng S."/>
            <person name="Li G."/>
            <person name="Viehrig K."/>
            <person name="Ye F."/>
            <person name="Su P."/>
            <person name="Kiefer A.F."/>
            <person name="Nichols A."/>
            <person name="Cepeda A.J."/>
            <person name="Yan W."/>
            <person name="Fan B."/>
            <person name="Jiang Y."/>
            <person name="Adhikari A."/>
            <person name="Zheng C.-J."/>
            <person name="Schuster L."/>
            <person name="Cowan T.M."/>
            <person name="Smanski M.J."/>
            <person name="Chevrette M.G."/>
            <person name="De Carvalho L.P.S."/>
            <person name="Shen B."/>
        </authorList>
    </citation>
    <scope>NUCLEOTIDE SEQUENCE [LARGE SCALE GENOMIC DNA]</scope>
    <source>
        <strain evidence="2 3">NPDC007147</strain>
    </source>
</reference>
<dbReference type="SMART" id="SM00421">
    <property type="entry name" value="HTH_LUXR"/>
    <property type="match status" value="1"/>
</dbReference>
<dbReference type="InterPro" id="IPR036388">
    <property type="entry name" value="WH-like_DNA-bd_sf"/>
</dbReference>
<dbReference type="Proteomes" id="UP001601197">
    <property type="component" value="Unassembled WGS sequence"/>
</dbReference>
<dbReference type="RefSeq" id="WP_388347365.1">
    <property type="nucleotide sequence ID" value="NZ_JBIAFJ010000011.1"/>
</dbReference>
<gene>
    <name evidence="2" type="ORF">ACFYNZ_15195</name>
</gene>
<dbReference type="InterPro" id="IPR000792">
    <property type="entry name" value="Tscrpt_reg_LuxR_C"/>
</dbReference>
<organism evidence="2 3">
    <name type="scientific">Streptomyces kebangsaanensis</name>
    <dbReference type="NCBI Taxonomy" id="864058"/>
    <lineage>
        <taxon>Bacteria</taxon>
        <taxon>Bacillati</taxon>
        <taxon>Actinomycetota</taxon>
        <taxon>Actinomycetes</taxon>
        <taxon>Kitasatosporales</taxon>
        <taxon>Streptomycetaceae</taxon>
        <taxon>Streptomyces</taxon>
    </lineage>
</organism>
<dbReference type="EMBL" id="JBIAFJ010000011">
    <property type="protein sequence ID" value="MFE9170849.1"/>
    <property type="molecule type" value="Genomic_DNA"/>
</dbReference>
<comment type="caution">
    <text evidence="2">The sequence shown here is derived from an EMBL/GenBank/DDBJ whole genome shotgun (WGS) entry which is preliminary data.</text>
</comment>
<accession>A0ABW6KSH6</accession>
<dbReference type="Pfam" id="PF00196">
    <property type="entry name" value="GerE"/>
    <property type="match status" value="1"/>
</dbReference>
<evidence type="ECO:0000313" key="3">
    <source>
        <dbReference type="Proteomes" id="UP001601197"/>
    </source>
</evidence>
<dbReference type="PANTHER" id="PTHR34293:SF1">
    <property type="entry name" value="HTH-TYPE TRANSCRIPTIONAL REGULATOR TRMBL2"/>
    <property type="match status" value="1"/>
</dbReference>
<name>A0ABW6KSH6_9ACTN</name>
<dbReference type="Gene3D" id="1.10.10.10">
    <property type="entry name" value="Winged helix-like DNA-binding domain superfamily/Winged helix DNA-binding domain"/>
    <property type="match status" value="1"/>
</dbReference>
<dbReference type="InterPro" id="IPR016032">
    <property type="entry name" value="Sig_transdc_resp-reg_C-effctor"/>
</dbReference>
<dbReference type="PANTHER" id="PTHR34293">
    <property type="entry name" value="HTH-TYPE TRANSCRIPTIONAL REGULATOR TRMBL2"/>
    <property type="match status" value="1"/>
</dbReference>
<protein>
    <submittedName>
        <fullName evidence="2">LuxR C-terminal-related transcriptional regulator</fullName>
    </submittedName>
</protein>
<feature type="domain" description="HTH luxR-type" evidence="1">
    <location>
        <begin position="270"/>
        <end position="327"/>
    </location>
</feature>
<proteinExistence type="predicted"/>
<keyword evidence="3" id="KW-1185">Reference proteome</keyword>
<dbReference type="InterPro" id="IPR051797">
    <property type="entry name" value="TrmB-like"/>
</dbReference>
<sequence>MDMREKSLELTAPQLSGPADRLYRLIAKSPECTAETAAQQLNMSMSELERAIQDLRRLGLLSADQSGTGTLVPFPVEFARIKVLNPLQQDLNRIQSLVDRLRCDLNELDVHTPHPGHSHYSLKIVHELDDVRRLIAGLAAECREEALTSQPGGARKEEVLAEAMDRTTKMLSHGVKMRTLYQHTARFSPVTVSYVSQVTPLGAQIRTLADGFPRCIVFDRETAVLPLLEDSKGAAVVRDPHVILFIVEAFERAWNASSEFSPENHVANRRTVTSEVQRTIISLLVQGESDKRIAHVVGISLRNCQRHISNIMKSIGARNRLHAGYLLSKEPFSLDPLRNT</sequence>
<evidence type="ECO:0000313" key="2">
    <source>
        <dbReference type="EMBL" id="MFE9170849.1"/>
    </source>
</evidence>